<evidence type="ECO:0008006" key="3">
    <source>
        <dbReference type="Google" id="ProtNLM"/>
    </source>
</evidence>
<dbReference type="OrthoDB" id="5495835at2"/>
<comment type="caution">
    <text evidence="1">The sequence shown here is derived from an EMBL/GenBank/DDBJ whole genome shotgun (WGS) entry which is preliminary data.</text>
</comment>
<organism evidence="1 2">
    <name type="scientific">Trebonia kvetii</name>
    <dbReference type="NCBI Taxonomy" id="2480626"/>
    <lineage>
        <taxon>Bacteria</taxon>
        <taxon>Bacillati</taxon>
        <taxon>Actinomycetota</taxon>
        <taxon>Actinomycetes</taxon>
        <taxon>Streptosporangiales</taxon>
        <taxon>Treboniaceae</taxon>
        <taxon>Trebonia</taxon>
    </lineage>
</organism>
<accession>A0A6P2BQN9</accession>
<reference evidence="1 2" key="1">
    <citation type="submission" date="2018-11" db="EMBL/GenBank/DDBJ databases">
        <title>Trebonia kvetii gen.nov., sp.nov., a novel acidophilic actinobacterium, and proposal of the new actinobacterial family Treboniaceae fam. nov.</title>
        <authorList>
            <person name="Rapoport D."/>
            <person name="Sagova-Mareckova M."/>
            <person name="Sedlacek I."/>
            <person name="Provaznik J."/>
            <person name="Kralova S."/>
            <person name="Pavlinic D."/>
            <person name="Benes V."/>
            <person name="Kopecky J."/>
        </authorList>
    </citation>
    <scope>NUCLEOTIDE SEQUENCE [LARGE SCALE GENOMIC DNA]</scope>
    <source>
        <strain evidence="1 2">15Tr583</strain>
    </source>
</reference>
<dbReference type="InterPro" id="IPR029069">
    <property type="entry name" value="HotDog_dom_sf"/>
</dbReference>
<evidence type="ECO:0000313" key="2">
    <source>
        <dbReference type="Proteomes" id="UP000460272"/>
    </source>
</evidence>
<gene>
    <name evidence="1" type="ORF">EAS64_33325</name>
</gene>
<evidence type="ECO:0000313" key="1">
    <source>
        <dbReference type="EMBL" id="TVZ01168.1"/>
    </source>
</evidence>
<dbReference type="SUPFAM" id="SSF54637">
    <property type="entry name" value="Thioesterase/thiol ester dehydrase-isomerase"/>
    <property type="match status" value="1"/>
</dbReference>
<dbReference type="RefSeq" id="WP_145859518.1">
    <property type="nucleotide sequence ID" value="NZ_RPFW01000007.1"/>
</dbReference>
<name>A0A6P2BQN9_9ACTN</name>
<proteinExistence type="predicted"/>
<dbReference type="Gene3D" id="3.10.129.10">
    <property type="entry name" value="Hotdog Thioesterase"/>
    <property type="match status" value="1"/>
</dbReference>
<keyword evidence="2" id="KW-1185">Reference proteome</keyword>
<dbReference type="Proteomes" id="UP000460272">
    <property type="component" value="Unassembled WGS sequence"/>
</dbReference>
<protein>
    <recommendedName>
        <fullName evidence="3">Thioesterase family protein</fullName>
    </recommendedName>
</protein>
<dbReference type="EMBL" id="RPFW01000007">
    <property type="protein sequence ID" value="TVZ01168.1"/>
    <property type="molecule type" value="Genomic_DNA"/>
</dbReference>
<sequence>MANSAKQADPALLIAPRFCGPPGSGNGGYVSGRVAAYLDGPVTVTLRKPPPLDAHMAVAHDGDGALRVTHDGALIAEAAQAAEGPPLEVPERVSAQQAHTAVGRAAYYADPVFPCCFVCGTDREPGDGLRIFPGQVYGRPLWAAPWTPDKSVTDDGGTVRREMVWAALDCPSGIAAAEAAGLSADTAIVLGRMTATLAAPSAAQSAALPAAGDECRVIAWPQARDGRKLTAGSALLAPDGAVLAAARTVWLTIPRATTAPAAEGAS</sequence>
<dbReference type="AlphaFoldDB" id="A0A6P2BQN9"/>